<dbReference type="PATRIC" id="fig|279113.9.peg.1814"/>
<dbReference type="KEGG" id="cpra:CPter91_1824"/>
<dbReference type="AlphaFoldDB" id="A0A127Q2G0"/>
<gene>
    <name evidence="6" type="ORF">CPter91_1824</name>
</gene>
<dbReference type="EMBL" id="CP013234">
    <property type="protein sequence ID" value="AMP04197.1"/>
    <property type="molecule type" value="Genomic_DNA"/>
</dbReference>
<dbReference type="SUPFAM" id="SSF53187">
    <property type="entry name" value="Zn-dependent exopeptidases"/>
    <property type="match status" value="1"/>
</dbReference>
<dbReference type="InterPro" id="IPR055438">
    <property type="entry name" value="AstE_AspA_cat"/>
</dbReference>
<evidence type="ECO:0000256" key="1">
    <source>
        <dbReference type="ARBA" id="ARBA00001947"/>
    </source>
</evidence>
<feature type="domain" description="Succinylglutamate desuccinylase/Aspartoacylase catalytic" evidence="5">
    <location>
        <begin position="45"/>
        <end position="150"/>
    </location>
</feature>
<dbReference type="Proteomes" id="UP000074561">
    <property type="component" value="Chromosome"/>
</dbReference>
<dbReference type="GO" id="GO:0005829">
    <property type="term" value="C:cytosol"/>
    <property type="evidence" value="ECO:0007669"/>
    <property type="project" value="TreeGrafter"/>
</dbReference>
<dbReference type="RefSeq" id="WP_061939311.1">
    <property type="nucleotide sequence ID" value="NZ_CP013234.1"/>
</dbReference>
<dbReference type="Pfam" id="PF24827">
    <property type="entry name" value="AstE_AspA_cat"/>
    <property type="match status" value="1"/>
</dbReference>
<dbReference type="Gene3D" id="3.40.630.10">
    <property type="entry name" value="Zn peptidases"/>
    <property type="match status" value="1"/>
</dbReference>
<comment type="cofactor">
    <cofactor evidence="1">
        <name>Zn(2+)</name>
        <dbReference type="ChEBI" id="CHEBI:29105"/>
    </cofactor>
</comment>
<evidence type="ECO:0000256" key="3">
    <source>
        <dbReference type="ARBA" id="ARBA00022801"/>
    </source>
</evidence>
<name>A0A127Q2G0_9BURK</name>
<dbReference type="InterPro" id="IPR050178">
    <property type="entry name" value="AspA/AstE_fam"/>
</dbReference>
<keyword evidence="2" id="KW-0479">Metal-binding</keyword>
<evidence type="ECO:0000256" key="4">
    <source>
        <dbReference type="ARBA" id="ARBA00022833"/>
    </source>
</evidence>
<evidence type="ECO:0000256" key="2">
    <source>
        <dbReference type="ARBA" id="ARBA00022723"/>
    </source>
</evidence>
<protein>
    <submittedName>
        <fullName evidence="6">Succinylglutamate desuccinylase / Aspartoacylase family protein</fullName>
    </submittedName>
</protein>
<evidence type="ECO:0000259" key="5">
    <source>
        <dbReference type="Pfam" id="PF24827"/>
    </source>
</evidence>
<dbReference type="OrthoDB" id="6794856at2"/>
<organism evidence="6 7">
    <name type="scientific">Collimonas pratensis</name>
    <dbReference type="NCBI Taxonomy" id="279113"/>
    <lineage>
        <taxon>Bacteria</taxon>
        <taxon>Pseudomonadati</taxon>
        <taxon>Pseudomonadota</taxon>
        <taxon>Betaproteobacteria</taxon>
        <taxon>Burkholderiales</taxon>
        <taxon>Oxalobacteraceae</taxon>
        <taxon>Collimonas</taxon>
    </lineage>
</organism>
<sequence length="329" mass="35975">MKTLEQIRAKLHEYPIEVVFPDIAAWKTGNTGVDYMHTFDSGVAGPHAMILALTHGNEVSGAIAVDQLLRSGLRPAKGRLTLGFGNVDAYHRFDSGNPDASRFIDEDMNRVWSTARLDSADDSRELRRARALRPIVDSVDFLLDLHSMHEEAPPLMLSGPLAKGIRFATDIGVPEHVIVDGGHANGKRLRDYGAFGDPASPKNALLIETGQHFSVRSKDVALDAASRFLSKTGVVAAADLEDFMLHAAPALQQVLQVTQAVIADTMDFEFAQDFRGLEMIERAGTAIARDGDKQIVTPYDDCVIVMPSLRHLGPGVTVMRLARALENWQ</sequence>
<dbReference type="PANTHER" id="PTHR15162">
    <property type="entry name" value="ASPARTOACYLASE"/>
    <property type="match status" value="1"/>
</dbReference>
<keyword evidence="3" id="KW-0378">Hydrolase</keyword>
<keyword evidence="4" id="KW-0862">Zinc</keyword>
<proteinExistence type="predicted"/>
<dbReference type="STRING" id="279113.CPter91_1824"/>
<evidence type="ECO:0000313" key="6">
    <source>
        <dbReference type="EMBL" id="AMP04197.1"/>
    </source>
</evidence>
<reference evidence="6 7" key="1">
    <citation type="submission" date="2015-11" db="EMBL/GenBank/DDBJ databases">
        <title>Exploring the genomic traits of fungus-feeding bacterial genus Collimonas.</title>
        <authorList>
            <person name="Song C."/>
            <person name="Schmidt R."/>
            <person name="de Jager V."/>
            <person name="Krzyzanowska D."/>
            <person name="Jongedijk E."/>
            <person name="Cankar K."/>
            <person name="Beekwilder J."/>
            <person name="van Veen A."/>
            <person name="de Boer W."/>
            <person name="van Veen J.A."/>
            <person name="Garbeva P."/>
        </authorList>
    </citation>
    <scope>NUCLEOTIDE SEQUENCE [LARGE SCALE GENOMIC DNA]</scope>
    <source>
        <strain evidence="6 7">Ter91</strain>
    </source>
</reference>
<evidence type="ECO:0000313" key="7">
    <source>
        <dbReference type="Proteomes" id="UP000074561"/>
    </source>
</evidence>
<dbReference type="GO" id="GO:0046872">
    <property type="term" value="F:metal ion binding"/>
    <property type="evidence" value="ECO:0007669"/>
    <property type="project" value="UniProtKB-KW"/>
</dbReference>
<dbReference type="PANTHER" id="PTHR15162:SF7">
    <property type="entry name" value="SUCCINYLGLUTAMATE DESUCCINYLASE"/>
    <property type="match status" value="1"/>
</dbReference>
<dbReference type="GO" id="GO:0016788">
    <property type="term" value="F:hydrolase activity, acting on ester bonds"/>
    <property type="evidence" value="ECO:0007669"/>
    <property type="project" value="InterPro"/>
</dbReference>
<accession>A0A127Q2G0</accession>